<feature type="domain" description="Alkaline phosphatase-like protein PglZ N-terminal" evidence="3">
    <location>
        <begin position="13"/>
        <end position="112"/>
    </location>
</feature>
<dbReference type="InterPro" id="IPR058882">
    <property type="entry name" value="PglZ_C"/>
</dbReference>
<evidence type="ECO:0000259" key="3">
    <source>
        <dbReference type="Pfam" id="PF25862"/>
    </source>
</evidence>
<dbReference type="InterPro" id="IPR058881">
    <property type="entry name" value="PglZ_2nd"/>
</dbReference>
<gene>
    <name evidence="5" type="primary">pglZ</name>
    <name evidence="5" type="ORF">ACFOX0_09310</name>
</gene>
<keyword evidence="6" id="KW-1185">Reference proteome</keyword>
<dbReference type="InterPro" id="IPR058880">
    <property type="entry name" value="PglZ_N"/>
</dbReference>
<protein>
    <submittedName>
        <fullName evidence="5">BREX-2 system phosphatase PglZ</fullName>
    </submittedName>
</protein>
<evidence type="ECO:0000259" key="2">
    <source>
        <dbReference type="Pfam" id="PF25861"/>
    </source>
</evidence>
<dbReference type="InterPro" id="IPR017850">
    <property type="entry name" value="Alkaline_phosphatase_core_sf"/>
</dbReference>
<name>A0ABV8KJ48_9ACTN</name>
<dbReference type="EMBL" id="JBHSBN010000005">
    <property type="protein sequence ID" value="MFC4106134.1"/>
    <property type="molecule type" value="Genomic_DNA"/>
</dbReference>
<dbReference type="NCBIfam" id="NF033446">
    <property type="entry name" value="BREX_PglZ_2"/>
    <property type="match status" value="1"/>
</dbReference>
<evidence type="ECO:0000313" key="5">
    <source>
        <dbReference type="EMBL" id="MFC4106134.1"/>
    </source>
</evidence>
<dbReference type="Pfam" id="PF25863">
    <property type="entry name" value="PglZ_C"/>
    <property type="match status" value="1"/>
</dbReference>
<accession>A0ABV8KJ48</accession>
<evidence type="ECO:0000256" key="1">
    <source>
        <dbReference type="SAM" id="MobiDB-lite"/>
    </source>
</evidence>
<sequence>MTQATAPAKALRINPAALGQKVAQQLDRHRNGEAYPVMLIRAEPTWTHDPVLLLPQARRARVVPCVSPLAVWEQLAAERGEETLVLLTDVPESDLGPGVLSRVFRQRVITVEPWDLVVDAFGAQLPDTALEHESWAGEALLDAMPPGGWPKLTTAVLTRDVALRHLASVRLGLDRRGEDPDDLDVPALLRWTGEPGAVEAYGLLRPAERDGLGRWLVDRFRRPAKALFALIEAGHGADALPLGLVCDALWTTDAAEAVRARGRVDQYFGNLDDDATIWSFADAAVQVVTAMLAAPRVRPGDDRRDREPGAHRRAAAVLDRAEELLVQFGAVGSAGHSPILRTGFARRLGAAAEALLAGLRDGSSVAALDTAVEDLLGHRLADVEVERVRRVRMAQRLVRWLGTPVEPPASVADGVDRQIADWGWVDRALGHVWAGEDVDPGLQSAFGQVHERVRQRRRELDRAFAARLAGWATAGPGNDGGLLTVENVLPRVVEPLIRADGPVLLVVLDGMSAAVAVELAEELSQHWVEYDPLAGSGPARRRGVVAALPTLTAVSRTSLFAGALRTGTQATENQFFDQGRWGRGARIFHKGPARGAAGEVLARDLADAVADQRHLVAVVINTVDDSLAHGREGDEPGWQLGDLGYLRSLLDLARSAGRAVLVTSDHGHVLERDGTYVRVSDAASARHRTGPGPAGEGEVELSGPRVVAPDNRIVALWDPSLRYRPSRAGYHGGAALAEVTIPLLAFLLPNVTDPPTGWAAVQGREPDWWTAAAPPAAATPSTAPAPRSAPKSRRKAAVDAGPALFDVPETPAPVAAPAPEPEDLVSALVDTELFRAQHSLTPRRVEVGKVERALRALLDAKGVLPAAVLAERAGEVSARAGGFANMLQRILNVDNYPVLSLIDNGRTVRLDVTLLREQFLPAKASS</sequence>
<evidence type="ECO:0000313" key="6">
    <source>
        <dbReference type="Proteomes" id="UP001595868"/>
    </source>
</evidence>
<dbReference type="SUPFAM" id="SSF53649">
    <property type="entry name" value="Alkaline phosphatase-like"/>
    <property type="match status" value="1"/>
</dbReference>
<comment type="caution">
    <text evidence="5">The sequence shown here is derived from an EMBL/GenBank/DDBJ whole genome shotgun (WGS) entry which is preliminary data.</text>
</comment>
<feature type="compositionally biased region" description="Low complexity" evidence="1">
    <location>
        <begin position="773"/>
        <end position="789"/>
    </location>
</feature>
<dbReference type="Proteomes" id="UP001595868">
    <property type="component" value="Unassembled WGS sequence"/>
</dbReference>
<dbReference type="RefSeq" id="WP_377543618.1">
    <property type="nucleotide sequence ID" value="NZ_JBHSBN010000005.1"/>
</dbReference>
<dbReference type="Pfam" id="PF25862">
    <property type="entry name" value="PglZ_1st"/>
    <property type="match status" value="1"/>
</dbReference>
<feature type="domain" description="Alkaline phosphatase-like protein PglZ second" evidence="2">
    <location>
        <begin position="184"/>
        <end position="338"/>
    </location>
</feature>
<dbReference type="InterPro" id="IPR047992">
    <property type="entry name" value="BREX_PglZ"/>
</dbReference>
<reference evidence="6" key="1">
    <citation type="journal article" date="2019" name="Int. J. Syst. Evol. Microbiol.">
        <title>The Global Catalogue of Microorganisms (GCM) 10K type strain sequencing project: providing services to taxonomists for standard genome sequencing and annotation.</title>
        <authorList>
            <consortium name="The Broad Institute Genomics Platform"/>
            <consortium name="The Broad Institute Genome Sequencing Center for Infectious Disease"/>
            <person name="Wu L."/>
            <person name="Ma J."/>
        </authorList>
    </citation>
    <scope>NUCLEOTIDE SEQUENCE [LARGE SCALE GENOMIC DNA]</scope>
    <source>
        <strain evidence="6">2902at01</strain>
    </source>
</reference>
<proteinExistence type="predicted"/>
<feature type="region of interest" description="Disordered" evidence="1">
    <location>
        <begin position="773"/>
        <end position="799"/>
    </location>
</feature>
<feature type="domain" description="Alkaline phosphatase-like protein PglZ C-terminal" evidence="4">
    <location>
        <begin position="820"/>
        <end position="919"/>
    </location>
</feature>
<dbReference type="Pfam" id="PF08665">
    <property type="entry name" value="PglZ"/>
    <property type="match status" value="1"/>
</dbReference>
<dbReference type="Pfam" id="PF25861">
    <property type="entry name" value="PglZ_2nd"/>
    <property type="match status" value="1"/>
</dbReference>
<evidence type="ECO:0000259" key="4">
    <source>
        <dbReference type="Pfam" id="PF25863"/>
    </source>
</evidence>
<organism evidence="5 6">
    <name type="scientific">Micromonospora zhanjiangensis</name>
    <dbReference type="NCBI Taxonomy" id="1522057"/>
    <lineage>
        <taxon>Bacteria</taxon>
        <taxon>Bacillati</taxon>
        <taxon>Actinomycetota</taxon>
        <taxon>Actinomycetes</taxon>
        <taxon>Micromonosporales</taxon>
        <taxon>Micromonosporaceae</taxon>
        <taxon>Micromonospora</taxon>
    </lineage>
</organism>